<organism evidence="4 5">
    <name type="scientific">Paenibacillus agricola</name>
    <dbReference type="NCBI Taxonomy" id="2716264"/>
    <lineage>
        <taxon>Bacteria</taxon>
        <taxon>Bacillati</taxon>
        <taxon>Bacillota</taxon>
        <taxon>Bacilli</taxon>
        <taxon>Bacillales</taxon>
        <taxon>Paenibacillaceae</taxon>
        <taxon>Paenibacillus</taxon>
    </lineage>
</organism>
<evidence type="ECO:0000256" key="1">
    <source>
        <dbReference type="ARBA" id="ARBA00022448"/>
    </source>
</evidence>
<feature type="compositionally biased region" description="Polar residues" evidence="2">
    <location>
        <begin position="46"/>
        <end position="55"/>
    </location>
</feature>
<dbReference type="InterPro" id="IPR017871">
    <property type="entry name" value="ABC_transporter-like_CS"/>
</dbReference>
<evidence type="ECO:0000256" key="2">
    <source>
        <dbReference type="SAM" id="MobiDB-lite"/>
    </source>
</evidence>
<accession>A0ABX0J7N4</accession>
<keyword evidence="4" id="KW-0067">ATP-binding</keyword>
<comment type="caution">
    <text evidence="4">The sequence shown here is derived from an EMBL/GenBank/DDBJ whole genome shotgun (WGS) entry which is preliminary data.</text>
</comment>
<dbReference type="PANTHER" id="PTHR43423">
    <property type="entry name" value="ABC TRANSPORTER I FAMILY MEMBER 17"/>
    <property type="match status" value="1"/>
</dbReference>
<feature type="region of interest" description="Disordered" evidence="2">
    <location>
        <begin position="1"/>
        <end position="111"/>
    </location>
</feature>
<dbReference type="InterPro" id="IPR003439">
    <property type="entry name" value="ABC_transporter-like_ATP-bd"/>
</dbReference>
<name>A0ABX0J7N4_9BACL</name>
<dbReference type="Gene3D" id="3.40.50.300">
    <property type="entry name" value="P-loop containing nucleotide triphosphate hydrolases"/>
    <property type="match status" value="1"/>
</dbReference>
<dbReference type="PANTHER" id="PTHR43423:SF1">
    <property type="entry name" value="ABC TRANSPORTER I FAMILY MEMBER 17"/>
    <property type="match status" value="1"/>
</dbReference>
<keyword evidence="4" id="KW-0547">Nucleotide-binding</keyword>
<evidence type="ECO:0000259" key="3">
    <source>
        <dbReference type="PROSITE" id="PS50893"/>
    </source>
</evidence>
<keyword evidence="5" id="KW-1185">Reference proteome</keyword>
<dbReference type="PROSITE" id="PS50893">
    <property type="entry name" value="ABC_TRANSPORTER_2"/>
    <property type="match status" value="1"/>
</dbReference>
<proteinExistence type="predicted"/>
<evidence type="ECO:0000313" key="4">
    <source>
        <dbReference type="EMBL" id="NHN30882.1"/>
    </source>
</evidence>
<dbReference type="Pfam" id="PF00005">
    <property type="entry name" value="ABC_tran"/>
    <property type="match status" value="1"/>
</dbReference>
<dbReference type="Proteomes" id="UP001165962">
    <property type="component" value="Unassembled WGS sequence"/>
</dbReference>
<protein>
    <submittedName>
        <fullName evidence="4">ATP-binding cassette domain-containing protein</fullName>
    </submittedName>
</protein>
<feature type="compositionally biased region" description="Low complexity" evidence="2">
    <location>
        <begin position="68"/>
        <end position="79"/>
    </location>
</feature>
<feature type="domain" description="ABC transporter" evidence="3">
    <location>
        <begin position="121"/>
        <end position="353"/>
    </location>
</feature>
<dbReference type="SUPFAM" id="SSF52540">
    <property type="entry name" value="P-loop containing nucleoside triphosphate hydrolases"/>
    <property type="match status" value="1"/>
</dbReference>
<sequence length="363" mass="40221">MAPSTAAKRVPKGRKRPENTAACISTRSTAAKRVPKGRKRPENTAACISTRSTTVKRVPKGRKRPENTAACSSTRSTTAKRVPKGRKRPENTTVCISQGESRGQSPLDPSLKGRVGRVKLLDITNLTKHHHKENSPLFSGINAQINEPCIISVIGASGQGKSTLLRIIGMLESADEGTVRYRNRLSSEWFPHDWRTKVCYVAQQAVMLAGSVEDNLRTVSRLQKKEMDIKLAKQLLHAVKLEDLDWNKRAADLSGGEKQRLALVRSLLLRPEVLLLDEITASLDIQSKQAVEQLLLDWHNKEGVAMIWITHDLEQASQTSSQIWFMANNTLCENSPTKTFFECPATDLARGFLQIPDGTGEQA</sequence>
<dbReference type="PROSITE" id="PS00211">
    <property type="entry name" value="ABC_TRANSPORTER_1"/>
    <property type="match status" value="1"/>
</dbReference>
<gene>
    <name evidence="4" type="ORF">G9U52_13670</name>
</gene>
<dbReference type="InterPro" id="IPR027417">
    <property type="entry name" value="P-loop_NTPase"/>
</dbReference>
<dbReference type="EMBL" id="JAAOIW010000004">
    <property type="protein sequence ID" value="NHN30882.1"/>
    <property type="molecule type" value="Genomic_DNA"/>
</dbReference>
<dbReference type="GO" id="GO:0005524">
    <property type="term" value="F:ATP binding"/>
    <property type="evidence" value="ECO:0007669"/>
    <property type="project" value="UniProtKB-KW"/>
</dbReference>
<keyword evidence="1" id="KW-0813">Transport</keyword>
<evidence type="ECO:0000313" key="5">
    <source>
        <dbReference type="Proteomes" id="UP001165962"/>
    </source>
</evidence>
<feature type="compositionally biased region" description="Polar residues" evidence="2">
    <location>
        <begin position="91"/>
        <end position="104"/>
    </location>
</feature>
<reference evidence="4" key="1">
    <citation type="submission" date="2020-03" db="EMBL/GenBank/DDBJ databases">
        <title>Draft sequencing of Paenibacilllus sp. S3N08.</title>
        <authorList>
            <person name="Kim D.-U."/>
        </authorList>
    </citation>
    <scope>NUCLEOTIDE SEQUENCE</scope>
    <source>
        <strain evidence="4">S3N08</strain>
    </source>
</reference>